<gene>
    <name evidence="3" type="ORF">SAMN05216366_101179</name>
</gene>
<accession>A0A1H0MI46</accession>
<dbReference type="InterPro" id="IPR017853">
    <property type="entry name" value="GH"/>
</dbReference>
<feature type="chain" id="PRO_5039274110" evidence="1">
    <location>
        <begin position="27"/>
        <end position="272"/>
    </location>
</feature>
<organism evidence="3 4">
    <name type="scientific">Selenomonas ruminantium</name>
    <dbReference type="NCBI Taxonomy" id="971"/>
    <lineage>
        <taxon>Bacteria</taxon>
        <taxon>Bacillati</taxon>
        <taxon>Bacillota</taxon>
        <taxon>Negativicutes</taxon>
        <taxon>Selenomonadales</taxon>
        <taxon>Selenomonadaceae</taxon>
        <taxon>Selenomonas</taxon>
    </lineage>
</organism>
<dbReference type="RefSeq" id="WP_074570824.1">
    <property type="nucleotide sequence ID" value="NZ_FNJQ01000001.1"/>
</dbReference>
<dbReference type="PANTHER" id="PTHR35882:SF3">
    <property type="entry name" value="GLYCOSIDE-HYDROLASE FAMILY GH114 TIM-BARREL DOMAIN-CONTAINING PROTEIN"/>
    <property type="match status" value="1"/>
</dbReference>
<dbReference type="PANTHER" id="PTHR35882">
    <property type="entry name" value="PELA"/>
    <property type="match status" value="1"/>
</dbReference>
<evidence type="ECO:0000256" key="1">
    <source>
        <dbReference type="SAM" id="SignalP"/>
    </source>
</evidence>
<dbReference type="PRINTS" id="PR01545">
    <property type="entry name" value="THEMAYE10DUF"/>
</dbReference>
<feature type="signal peptide" evidence="1">
    <location>
        <begin position="1"/>
        <end position="26"/>
    </location>
</feature>
<dbReference type="InterPro" id="IPR013785">
    <property type="entry name" value="Aldolase_TIM"/>
</dbReference>
<sequence length="272" mass="30527">MNNKAAWWQRFFLSLGLLTASAAALAGGEASAPVHFDTAMVELLGELHDYAHKHKSHFQLLTDGGSALYLPINGNTAENAEKMRQSVDGQLADLANSPQSPPSVNDDDIENLADVRNYLLLLDPGQYASSTEYLASLQGTPYDLLIIDLYIEDRLLTPQEVESLKHKPQGGRRLVFAYMNIGEAETWRQYWQTDWSKKNPRWMDESNEEFSHNHRVKYWRPEWKHILYGSPTAYLDEIMTAGYDGALLADVNAYQYFQAASAPAGPSAANSR</sequence>
<proteinExistence type="predicted"/>
<reference evidence="3 4" key="1">
    <citation type="submission" date="2016-10" db="EMBL/GenBank/DDBJ databases">
        <authorList>
            <person name="de Groot N.N."/>
        </authorList>
    </citation>
    <scope>NUCLEOTIDE SEQUENCE [LARGE SCALE GENOMIC DNA]</scope>
    <source>
        <strain evidence="3 4">S137</strain>
    </source>
</reference>
<protein>
    <submittedName>
        <fullName evidence="3">Extracellular protein</fullName>
    </submittedName>
</protein>
<evidence type="ECO:0000313" key="4">
    <source>
        <dbReference type="Proteomes" id="UP000182412"/>
    </source>
</evidence>
<dbReference type="EMBL" id="FNJQ01000001">
    <property type="protein sequence ID" value="SDO80057.1"/>
    <property type="molecule type" value="Genomic_DNA"/>
</dbReference>
<dbReference type="InterPro" id="IPR016062">
    <property type="entry name" value="TM1410-rel"/>
</dbReference>
<dbReference type="OrthoDB" id="30037at2"/>
<dbReference type="Pfam" id="PF03537">
    <property type="entry name" value="Glyco_hydro_114"/>
    <property type="match status" value="1"/>
</dbReference>
<dbReference type="Proteomes" id="UP000182412">
    <property type="component" value="Unassembled WGS sequence"/>
</dbReference>
<dbReference type="SUPFAM" id="SSF51445">
    <property type="entry name" value="(Trans)glycosidases"/>
    <property type="match status" value="1"/>
</dbReference>
<dbReference type="Gene3D" id="3.20.20.70">
    <property type="entry name" value="Aldolase class I"/>
    <property type="match status" value="1"/>
</dbReference>
<name>A0A1H0MI46_SELRU</name>
<dbReference type="InterPro" id="IPR004352">
    <property type="entry name" value="GH114_TIM-barrel"/>
</dbReference>
<keyword evidence="1" id="KW-0732">Signal</keyword>
<feature type="domain" description="Glycoside-hydrolase family GH114 TIM-barrel" evidence="2">
    <location>
        <begin position="149"/>
        <end position="255"/>
    </location>
</feature>
<evidence type="ECO:0000313" key="3">
    <source>
        <dbReference type="EMBL" id="SDO80057.1"/>
    </source>
</evidence>
<dbReference type="AlphaFoldDB" id="A0A1H0MI46"/>
<evidence type="ECO:0000259" key="2">
    <source>
        <dbReference type="Pfam" id="PF03537"/>
    </source>
</evidence>